<feature type="region of interest" description="Disordered" evidence="1">
    <location>
        <begin position="128"/>
        <end position="157"/>
    </location>
</feature>
<evidence type="ECO:0000313" key="3">
    <source>
        <dbReference type="Proteomes" id="UP001642484"/>
    </source>
</evidence>
<reference evidence="2 3" key="1">
    <citation type="submission" date="2024-02" db="EMBL/GenBank/DDBJ databases">
        <authorList>
            <person name="Chen Y."/>
            <person name="Shah S."/>
            <person name="Dougan E. K."/>
            <person name="Thang M."/>
            <person name="Chan C."/>
        </authorList>
    </citation>
    <scope>NUCLEOTIDE SEQUENCE [LARGE SCALE GENOMIC DNA]</scope>
</reference>
<keyword evidence="3" id="KW-1185">Reference proteome</keyword>
<feature type="compositionally biased region" description="Low complexity" evidence="1">
    <location>
        <begin position="20"/>
        <end position="31"/>
    </location>
</feature>
<name>A0ABP0IJX4_9DINO</name>
<protein>
    <submittedName>
        <fullName evidence="2">Uncharacterized protein</fullName>
    </submittedName>
</protein>
<comment type="caution">
    <text evidence="2">The sequence shown here is derived from an EMBL/GenBank/DDBJ whole genome shotgun (WGS) entry which is preliminary data.</text>
</comment>
<dbReference type="EMBL" id="CAXAMN010003113">
    <property type="protein sequence ID" value="CAK9002915.1"/>
    <property type="molecule type" value="Genomic_DNA"/>
</dbReference>
<gene>
    <name evidence="2" type="ORF">CCMP2556_LOCUS7063</name>
</gene>
<dbReference type="Proteomes" id="UP001642484">
    <property type="component" value="Unassembled WGS sequence"/>
</dbReference>
<proteinExistence type="predicted"/>
<evidence type="ECO:0000256" key="1">
    <source>
        <dbReference type="SAM" id="MobiDB-lite"/>
    </source>
</evidence>
<accession>A0ABP0IJX4</accession>
<feature type="region of interest" description="Disordered" evidence="1">
    <location>
        <begin position="1"/>
        <end position="31"/>
    </location>
</feature>
<evidence type="ECO:0000313" key="2">
    <source>
        <dbReference type="EMBL" id="CAK9002915.1"/>
    </source>
</evidence>
<organism evidence="2 3">
    <name type="scientific">Durusdinium trenchii</name>
    <dbReference type="NCBI Taxonomy" id="1381693"/>
    <lineage>
        <taxon>Eukaryota</taxon>
        <taxon>Sar</taxon>
        <taxon>Alveolata</taxon>
        <taxon>Dinophyceae</taxon>
        <taxon>Suessiales</taxon>
        <taxon>Symbiodiniaceae</taxon>
        <taxon>Durusdinium</taxon>
    </lineage>
</organism>
<sequence length="157" mass="16777">MRPATTQRLSRESAHAFACRTTPTARPSSTAPPCLSVLGMSNIIWGWATLALFHRPLFDATADLLKQRSSEGDLGEVLSEWKAQELSNTAWSFTTVLHVHPASAAMAHAALRRLDEFHARHSANLVGKSAAASDVPTSQPDVDKTDTAGNVAGAKGF</sequence>